<proteinExistence type="inferred from homology"/>
<keyword evidence="12" id="KW-1185">Reference proteome</keyword>
<evidence type="ECO:0000256" key="1">
    <source>
        <dbReference type="ARBA" id="ARBA00004236"/>
    </source>
</evidence>
<keyword evidence="6" id="KW-0729">SH3-binding</keyword>
<dbReference type="PANTHER" id="PTHR12232">
    <property type="entry name" value="SH3 DOMAIN-BINDING GLUTAMIC ACID-RICH-LIKE PROTEIN"/>
    <property type="match status" value="1"/>
</dbReference>
<comment type="subcellular location">
    <subcellularLocation>
        <location evidence="1">Cell membrane</location>
    </subcellularLocation>
    <subcellularLocation>
        <location evidence="2">Cytoplasm</location>
        <location evidence="2">Cytosol</location>
    </subcellularLocation>
</comment>
<reference evidence="11" key="1">
    <citation type="submission" date="2020-10" db="EMBL/GenBank/DDBJ databases">
        <title>Catharus ustulatus (Swainson's thrush) genome, bCatUst1, primary haplotype v2.</title>
        <authorList>
            <person name="Delmore K."/>
            <person name="Vafadar M."/>
            <person name="Formenti G."/>
            <person name="Chow W."/>
            <person name="Pelan S."/>
            <person name="Howe K."/>
            <person name="Rhie A."/>
            <person name="Mountcastle J."/>
            <person name="Haase B."/>
            <person name="Fedrigo O."/>
            <person name="Jarvis E.D."/>
        </authorList>
    </citation>
    <scope>NUCLEOTIDE SEQUENCE [LARGE SCALE GENOMIC DNA]</scope>
</reference>
<accession>A0A8C3ULF7</accession>
<reference evidence="11" key="2">
    <citation type="submission" date="2025-08" db="UniProtKB">
        <authorList>
            <consortium name="Ensembl"/>
        </authorList>
    </citation>
    <scope>IDENTIFICATION</scope>
</reference>
<dbReference type="GO" id="GO:0017124">
    <property type="term" value="F:SH3 domain binding"/>
    <property type="evidence" value="ECO:0007669"/>
    <property type="project" value="UniProtKB-KW"/>
</dbReference>
<comment type="similarity">
    <text evidence="3">Belongs to the SH3BGR family.</text>
</comment>
<dbReference type="Gene3D" id="3.40.30.10">
    <property type="entry name" value="Glutaredoxin"/>
    <property type="match status" value="1"/>
</dbReference>
<reference evidence="11" key="3">
    <citation type="submission" date="2025-09" db="UniProtKB">
        <authorList>
            <consortium name="Ensembl"/>
        </authorList>
    </citation>
    <scope>IDENTIFICATION</scope>
</reference>
<evidence type="ECO:0000256" key="2">
    <source>
        <dbReference type="ARBA" id="ARBA00004514"/>
    </source>
</evidence>
<evidence type="ECO:0000256" key="8">
    <source>
        <dbReference type="ARBA" id="ARBA00042661"/>
    </source>
</evidence>
<evidence type="ECO:0000256" key="9">
    <source>
        <dbReference type="ARBA" id="ARBA00045879"/>
    </source>
</evidence>
<dbReference type="InterPro" id="IPR036249">
    <property type="entry name" value="Thioredoxin-like_sf"/>
</dbReference>
<dbReference type="GO" id="GO:0005886">
    <property type="term" value="C:plasma membrane"/>
    <property type="evidence" value="ECO:0007669"/>
    <property type="project" value="UniProtKB-SubCell"/>
</dbReference>
<dbReference type="AlphaFoldDB" id="A0A8C3ULF7"/>
<evidence type="ECO:0000256" key="5">
    <source>
        <dbReference type="ARBA" id="ARBA00022490"/>
    </source>
</evidence>
<organism evidence="11 12">
    <name type="scientific">Catharus ustulatus</name>
    <name type="common">Russet-backed thrush</name>
    <name type="synonym">Hylocichla ustulatus</name>
    <dbReference type="NCBI Taxonomy" id="91951"/>
    <lineage>
        <taxon>Eukaryota</taxon>
        <taxon>Metazoa</taxon>
        <taxon>Chordata</taxon>
        <taxon>Craniata</taxon>
        <taxon>Vertebrata</taxon>
        <taxon>Euteleostomi</taxon>
        <taxon>Archelosauria</taxon>
        <taxon>Archosauria</taxon>
        <taxon>Dinosauria</taxon>
        <taxon>Saurischia</taxon>
        <taxon>Theropoda</taxon>
        <taxon>Coelurosauria</taxon>
        <taxon>Aves</taxon>
        <taxon>Neognathae</taxon>
        <taxon>Neoaves</taxon>
        <taxon>Telluraves</taxon>
        <taxon>Australaves</taxon>
        <taxon>Passeriformes</taxon>
        <taxon>Turdidae</taxon>
        <taxon>Catharus</taxon>
    </lineage>
</organism>
<dbReference type="InterPro" id="IPR051033">
    <property type="entry name" value="SH3BGR"/>
</dbReference>
<dbReference type="InterPro" id="IPR006993">
    <property type="entry name" value="Glut_rich_SH3-bd"/>
</dbReference>
<evidence type="ECO:0000313" key="12">
    <source>
        <dbReference type="Proteomes" id="UP000694563"/>
    </source>
</evidence>
<evidence type="ECO:0000256" key="7">
    <source>
        <dbReference type="ARBA" id="ARBA00023136"/>
    </source>
</evidence>
<dbReference type="SUPFAM" id="SSF52833">
    <property type="entry name" value="Thioredoxin-like"/>
    <property type="match status" value="1"/>
</dbReference>
<evidence type="ECO:0000256" key="6">
    <source>
        <dbReference type="ARBA" id="ARBA00023036"/>
    </source>
</evidence>
<dbReference type="CDD" id="cd03030">
    <property type="entry name" value="GRX_SH3BGR"/>
    <property type="match status" value="1"/>
</dbReference>
<keyword evidence="4" id="KW-1003">Cell membrane</keyword>
<dbReference type="GO" id="GO:0005634">
    <property type="term" value="C:nucleus"/>
    <property type="evidence" value="ECO:0007669"/>
    <property type="project" value="UniProtKB-ARBA"/>
</dbReference>
<name>A0A8C3ULF7_CATUS</name>
<evidence type="ECO:0000256" key="4">
    <source>
        <dbReference type="ARBA" id="ARBA00022475"/>
    </source>
</evidence>
<dbReference type="Proteomes" id="UP000694563">
    <property type="component" value="Chromosome 14"/>
</dbReference>
<sequence length="193" mass="22009">MVIKVYIASSSGSTAIKKQQQDVLGFLEANKIEFEEKDIAANEENRKWMRENVPEDSRPASGNPLPPRLFNDSRYLGDYDAFFEARENNAVYAFLGLTAPPGSKVGEHLSEPVAFTPSFSPQDPLHGLSLPHQSPWEMLTLQRLSGFSFKRVFNICTEECVRNLVEKNYPKSKNVFNSVKKFNSCEILMRFFY</sequence>
<keyword evidence="5" id="KW-0963">Cytoplasm</keyword>
<comment type="function">
    <text evidence="9">Appears to function as an adapter protein that bridges proteins together or proteins with mRNAs. May function as a ubiquitin ligase-substrate adapter. Additionally, associates with translating cytoplasmic ribosomes and may promote the expression of specific mRNAs.</text>
</comment>
<dbReference type="Pfam" id="PF04908">
    <property type="entry name" value="SH3BGR"/>
    <property type="match status" value="1"/>
</dbReference>
<evidence type="ECO:0000256" key="3">
    <source>
        <dbReference type="ARBA" id="ARBA00007764"/>
    </source>
</evidence>
<dbReference type="GO" id="GO:0005829">
    <property type="term" value="C:cytosol"/>
    <property type="evidence" value="ECO:0007669"/>
    <property type="project" value="UniProtKB-SubCell"/>
</dbReference>
<evidence type="ECO:0000256" key="10">
    <source>
        <dbReference type="ARBA" id="ARBA00047101"/>
    </source>
</evidence>
<keyword evidence="7" id="KW-0472">Membrane</keyword>
<dbReference type="FunFam" id="3.40.30.10:FF:000065">
    <property type="entry name" value="SH3 domain-binding glutamic acid-rich-like protein"/>
    <property type="match status" value="1"/>
</dbReference>
<comment type="subunit">
    <text evidence="10">Monomer. Interacts with PFN1/Profilin-1. Interacts with ERBB2. Interacts with ATG12. Interacts with BECN1. Interacts with translating ribosomes.</text>
</comment>
<dbReference type="PANTHER" id="PTHR12232:SF5">
    <property type="entry name" value="ADAPTER SH3BGRL"/>
    <property type="match status" value="1"/>
</dbReference>
<protein>
    <recommendedName>
        <fullName evidence="8">SH3 domain-binding glutamic acid-rich-like protein 1</fullName>
    </recommendedName>
</protein>
<evidence type="ECO:0000313" key="11">
    <source>
        <dbReference type="Ensembl" id="ENSCUSP00005016334.1"/>
    </source>
</evidence>
<dbReference type="Ensembl" id="ENSCUST00005016952.1">
    <property type="protein sequence ID" value="ENSCUSP00005016334.1"/>
    <property type="gene ID" value="ENSCUSG00005010498.1"/>
</dbReference>
<gene>
    <name evidence="11" type="primary">SH3BGRL</name>
</gene>